<keyword evidence="2" id="KW-0812">Transmembrane</keyword>
<gene>
    <name evidence="3" type="ORF">GA0061070_10632</name>
</gene>
<accession>A0A1C4GDR0</accession>
<keyword evidence="2" id="KW-1133">Transmembrane helix</keyword>
<proteinExistence type="predicted"/>
<feature type="region of interest" description="Disordered" evidence="1">
    <location>
        <begin position="51"/>
        <end position="73"/>
    </location>
</feature>
<organism evidence="3 4">
    <name type="scientific">Kosakonia oryziphila</name>
    <dbReference type="NCBI Taxonomy" id="1005667"/>
    <lineage>
        <taxon>Bacteria</taxon>
        <taxon>Pseudomonadati</taxon>
        <taxon>Pseudomonadota</taxon>
        <taxon>Gammaproteobacteria</taxon>
        <taxon>Enterobacterales</taxon>
        <taxon>Enterobacteriaceae</taxon>
        <taxon>Kosakonia</taxon>
    </lineage>
</organism>
<keyword evidence="4" id="KW-1185">Reference proteome</keyword>
<sequence>MSANKEAYPGIVETFVRPDMPVTLWRCVWVVLFWLAYGASCVLTGYYASSGGTQASRSDAASSHYHLSDAHYL</sequence>
<dbReference type="EMBL" id="FMBC01000063">
    <property type="protein sequence ID" value="SCC66244.1"/>
    <property type="molecule type" value="Genomic_DNA"/>
</dbReference>
<evidence type="ECO:0000256" key="2">
    <source>
        <dbReference type="SAM" id="Phobius"/>
    </source>
</evidence>
<evidence type="ECO:0000313" key="3">
    <source>
        <dbReference type="EMBL" id="SCC66244.1"/>
    </source>
</evidence>
<protein>
    <submittedName>
        <fullName evidence="3">Uncharacterized protein</fullName>
    </submittedName>
</protein>
<reference evidence="4" key="1">
    <citation type="submission" date="2016-08" db="EMBL/GenBank/DDBJ databases">
        <authorList>
            <person name="Varghese N."/>
            <person name="Submissions Spin"/>
        </authorList>
    </citation>
    <scope>NUCLEOTIDE SEQUENCE [LARGE SCALE GENOMIC DNA]</scope>
    <source>
        <strain evidence="4">REICA_142</strain>
    </source>
</reference>
<feature type="compositionally biased region" description="Polar residues" evidence="1">
    <location>
        <begin position="51"/>
        <end position="61"/>
    </location>
</feature>
<feature type="transmembrane region" description="Helical" evidence="2">
    <location>
        <begin position="28"/>
        <end position="48"/>
    </location>
</feature>
<evidence type="ECO:0000256" key="1">
    <source>
        <dbReference type="SAM" id="MobiDB-lite"/>
    </source>
</evidence>
<evidence type="ECO:0000313" key="4">
    <source>
        <dbReference type="Proteomes" id="UP000198515"/>
    </source>
</evidence>
<name>A0A1C4GDR0_9ENTR</name>
<keyword evidence="2" id="KW-0472">Membrane</keyword>
<dbReference type="Proteomes" id="UP000198515">
    <property type="component" value="Unassembled WGS sequence"/>
</dbReference>
<dbReference type="AlphaFoldDB" id="A0A1C4GDR0"/>